<feature type="domain" description="Solute-binding protein family 5" evidence="1">
    <location>
        <begin position="265"/>
        <end position="579"/>
    </location>
</feature>
<dbReference type="GO" id="GO:1904680">
    <property type="term" value="F:peptide transmembrane transporter activity"/>
    <property type="evidence" value="ECO:0007669"/>
    <property type="project" value="TreeGrafter"/>
</dbReference>
<dbReference type="EMBL" id="PUIB01000011">
    <property type="protein sequence ID" value="PQO38508.1"/>
    <property type="molecule type" value="Genomic_DNA"/>
</dbReference>
<dbReference type="GO" id="GO:0030288">
    <property type="term" value="C:outer membrane-bounded periplasmic space"/>
    <property type="evidence" value="ECO:0007669"/>
    <property type="project" value="UniProtKB-ARBA"/>
</dbReference>
<dbReference type="GO" id="GO:0043190">
    <property type="term" value="C:ATP-binding cassette (ABC) transporter complex"/>
    <property type="evidence" value="ECO:0007669"/>
    <property type="project" value="InterPro"/>
</dbReference>
<proteinExistence type="predicted"/>
<dbReference type="OrthoDB" id="9801912at2"/>
<comment type="caution">
    <text evidence="2">The sequence shown here is derived from an EMBL/GenBank/DDBJ whole genome shotgun (WGS) entry which is preliminary data.</text>
</comment>
<dbReference type="Gene3D" id="3.40.190.10">
    <property type="entry name" value="Periplasmic binding protein-like II"/>
    <property type="match status" value="2"/>
</dbReference>
<dbReference type="CDD" id="cd08504">
    <property type="entry name" value="PBP2_OppA"/>
    <property type="match status" value="1"/>
</dbReference>
<dbReference type="FunFam" id="3.10.105.10:FF:000001">
    <property type="entry name" value="Oligopeptide ABC transporter, oligopeptide-binding protein"/>
    <property type="match status" value="1"/>
</dbReference>
<evidence type="ECO:0000313" key="3">
    <source>
        <dbReference type="Proteomes" id="UP000239388"/>
    </source>
</evidence>
<dbReference type="Pfam" id="PF00496">
    <property type="entry name" value="SBP_bac_5"/>
    <property type="match status" value="2"/>
</dbReference>
<feature type="domain" description="Solute-binding protein family 5" evidence="1">
    <location>
        <begin position="81"/>
        <end position="197"/>
    </location>
</feature>
<evidence type="ECO:0000313" key="2">
    <source>
        <dbReference type="EMBL" id="PQO38508.1"/>
    </source>
</evidence>
<dbReference type="Proteomes" id="UP000239388">
    <property type="component" value="Unassembled WGS sequence"/>
</dbReference>
<gene>
    <name evidence="2" type="ORF">C5Y98_10670</name>
</gene>
<dbReference type="SUPFAM" id="SSF53850">
    <property type="entry name" value="Periplasmic binding protein-like II"/>
    <property type="match status" value="1"/>
</dbReference>
<organism evidence="2 3">
    <name type="scientific">Blastopirellula marina</name>
    <dbReference type="NCBI Taxonomy" id="124"/>
    <lineage>
        <taxon>Bacteria</taxon>
        <taxon>Pseudomonadati</taxon>
        <taxon>Planctomycetota</taxon>
        <taxon>Planctomycetia</taxon>
        <taxon>Pirellulales</taxon>
        <taxon>Pirellulaceae</taxon>
        <taxon>Blastopirellula</taxon>
    </lineage>
</organism>
<evidence type="ECO:0000259" key="1">
    <source>
        <dbReference type="Pfam" id="PF00496"/>
    </source>
</evidence>
<dbReference type="Gene3D" id="3.10.105.10">
    <property type="entry name" value="Dipeptide-binding Protein, Domain 3"/>
    <property type="match status" value="1"/>
</dbReference>
<dbReference type="AlphaFoldDB" id="A0A2S8G241"/>
<sequence>MRLTFRGLFPYLFPLIFVAALFFALQMGSLPPADFTFSNGTEPQSVDPAKATGAPEGRILDAIFEGLYRKLPDPDDPYKMKPMPGMAISHDVSEDKRIYTFHMRPGAKWTNGEPVTAYDWTFSWMRFLHPESASQYAYQLWYIKNAKRYTTGDVKVGDRVEVELTDRPNPAQLFPHGTIVSGVVTMIDEKTVITETKKEDGEQAAEKKDEEKTYKFYHVDCVPDVAGEPDWNGGVTKQIFYIKNTPDELVAEYGNAKSAHHVLLHFSEVGIKAPDEMTLVVELDYPTPYFLDLAAFYPMHAVNRTCIETYGYPDWTKPENIVTSGPYKIQTRRIRDRIRLVKNPDYYNTDEVKLDVIDVMAIQSDTTQLNMFMSGQLDWATTVPSTVIPELEEIDNKKQEEPRYKGLRKDLLLKPMLATYFYRVNTKRPPLDNPKVRQALDLAINKQEIVDHVTRAGQVPANSLVPPGLPDYTGPEAPGYDPERARQLLAEAGFPDGKGMRKIQILYNTLESHRAIAEVIQQQWKSNLHIDVELRNVEWGVYLSTVHEMDYDVARAGWIGDYPDPNTFLDMFVTDGENNETGWSDKQYDDLILAAIKEPDVDKRRQMLYDAEKILNEERPILPIYYNVSLNMVRPYVKNFYPNLQDLHPLQILEIDKELRENIREWEDLK</sequence>
<dbReference type="PANTHER" id="PTHR30290">
    <property type="entry name" value="PERIPLASMIC BINDING COMPONENT OF ABC TRANSPORTER"/>
    <property type="match status" value="1"/>
</dbReference>
<reference evidence="2 3" key="1">
    <citation type="submission" date="2018-02" db="EMBL/GenBank/DDBJ databases">
        <title>Comparative genomes isolates from brazilian mangrove.</title>
        <authorList>
            <person name="Araujo J.E."/>
            <person name="Taketani R.G."/>
            <person name="Silva M.C.P."/>
            <person name="Loureco M.V."/>
            <person name="Andreote F.D."/>
        </authorList>
    </citation>
    <scope>NUCLEOTIDE SEQUENCE [LARGE SCALE GENOMIC DNA]</scope>
    <source>
        <strain evidence="2 3">NAP PRIS-MGV</strain>
    </source>
</reference>
<dbReference type="InterPro" id="IPR039424">
    <property type="entry name" value="SBP_5"/>
</dbReference>
<dbReference type="GO" id="GO:0015833">
    <property type="term" value="P:peptide transport"/>
    <property type="evidence" value="ECO:0007669"/>
    <property type="project" value="TreeGrafter"/>
</dbReference>
<dbReference type="Gene3D" id="3.90.76.10">
    <property type="entry name" value="Dipeptide-binding Protein, Domain 1"/>
    <property type="match status" value="2"/>
</dbReference>
<dbReference type="InterPro" id="IPR030678">
    <property type="entry name" value="Peptide/Ni-bd"/>
</dbReference>
<protein>
    <submittedName>
        <fullName evidence="2">Peptide ABC transporter substrate-binding protein</fullName>
    </submittedName>
</protein>
<name>A0A2S8G241_9BACT</name>
<accession>A0A2S8G241</accession>
<dbReference type="InterPro" id="IPR000914">
    <property type="entry name" value="SBP_5_dom"/>
</dbReference>
<dbReference type="PIRSF" id="PIRSF002741">
    <property type="entry name" value="MppA"/>
    <property type="match status" value="1"/>
</dbReference>
<dbReference type="PANTHER" id="PTHR30290:SF83">
    <property type="entry name" value="ABC TRANSPORTER SUBSTRATE-BINDING PROTEIN"/>
    <property type="match status" value="1"/>
</dbReference>